<sequence>MAATPNGDRAPRLARAQFALCVGLIAPYKIAALLSGGQGGYPRPGAAAVALGVCAIVVLYPSTIAAVLRRPPRPWAVPLVGGQAVLAYGPYAVVGGAFPAVSALLMATLMLVFTGRARWAAAALVPAAEFLVRTVWLPSPGVPHPLYFALWATVATAVTGVLLFAVGRLAYLVGELHDTRSQLASLESARERLRIARGLRTALGERLTVVLRTARRAAEPDAAAAAERIARLARRALTGVRSVADDHADRSLAAEVAGARSVLAAAGVPVTADAPPAGPHGDPARRGDAALAAILRRTVITALREGTPRSCRIGLGDPGRLRVAFAGLPQTAFGGLADAVAELGGKLETGTSGDEVYAEVRLPDDRHRTPPRLPVGPVAAAPWLAWGVLLAYEIDFIATTLLNMLGNIARATPAQFAAAAVLLPSVALLQLHHVVPRPGGAQPGAWRWTLLLQVLLVGAALAVLGESFPPQYTGMIAGVVLFHLRPPLSWAIAAPLVCAPLPLLYGIGHPPSLYFALASSAFCMVAVHALCRLPLVARRLDDARRELARTAVVRERLRIARDVHDLLGFQLSAIALKGELAGRLAAADPRAALRQLAELAEEAERALSTVRSITRDATGLSLRDEVEAARSMLAAAGAETRLSLDDMPATAPGPLLAILLREAVTNVVRHSRASTCEIEVCVTAATVRLRVTNDGVLPGSSGRRGTGLANLEARTAEAGGRLTVRREDDSFTLISELPAALALAS</sequence>
<evidence type="ECO:0000256" key="2">
    <source>
        <dbReference type="ARBA" id="ARBA00022777"/>
    </source>
</evidence>
<evidence type="ECO:0000256" key="1">
    <source>
        <dbReference type="ARBA" id="ARBA00022679"/>
    </source>
</evidence>
<dbReference type="SUPFAM" id="SSF55874">
    <property type="entry name" value="ATPase domain of HSP90 chaperone/DNA topoisomerase II/histidine kinase"/>
    <property type="match status" value="1"/>
</dbReference>
<dbReference type="Proteomes" id="UP000198420">
    <property type="component" value="Unassembled WGS sequence"/>
</dbReference>
<dbReference type="EMBL" id="FZNP01000003">
    <property type="protein sequence ID" value="SNR48695.1"/>
    <property type="molecule type" value="Genomic_DNA"/>
</dbReference>
<dbReference type="RefSeq" id="WP_089311233.1">
    <property type="nucleotide sequence ID" value="NZ_FZNP01000003.1"/>
</dbReference>
<dbReference type="PANTHER" id="PTHR24421:SF63">
    <property type="entry name" value="SENSOR HISTIDINE KINASE DESK"/>
    <property type="match status" value="1"/>
</dbReference>
<dbReference type="GO" id="GO:0046983">
    <property type="term" value="F:protein dimerization activity"/>
    <property type="evidence" value="ECO:0007669"/>
    <property type="project" value="InterPro"/>
</dbReference>
<feature type="transmembrane region" description="Helical" evidence="4">
    <location>
        <begin position="414"/>
        <end position="433"/>
    </location>
</feature>
<keyword evidence="4" id="KW-1133">Transmembrane helix</keyword>
<dbReference type="InterPro" id="IPR036890">
    <property type="entry name" value="HATPase_C_sf"/>
</dbReference>
<feature type="transmembrane region" description="Helical" evidence="4">
    <location>
        <begin position="119"/>
        <end position="136"/>
    </location>
</feature>
<dbReference type="PANTHER" id="PTHR24421">
    <property type="entry name" value="NITRATE/NITRITE SENSOR PROTEIN NARX-RELATED"/>
    <property type="match status" value="1"/>
</dbReference>
<dbReference type="Gene3D" id="3.30.565.10">
    <property type="entry name" value="Histidine kinase-like ATPase, C-terminal domain"/>
    <property type="match status" value="1"/>
</dbReference>
<keyword evidence="3" id="KW-0902">Two-component regulatory system</keyword>
<feature type="transmembrane region" description="Helical" evidence="4">
    <location>
        <begin position="16"/>
        <end position="34"/>
    </location>
</feature>
<feature type="transmembrane region" description="Helical" evidence="4">
    <location>
        <begin position="513"/>
        <end position="535"/>
    </location>
</feature>
<organism evidence="6 7">
    <name type="scientific">Actinomadura mexicana</name>
    <dbReference type="NCBI Taxonomy" id="134959"/>
    <lineage>
        <taxon>Bacteria</taxon>
        <taxon>Bacillati</taxon>
        <taxon>Actinomycetota</taxon>
        <taxon>Actinomycetes</taxon>
        <taxon>Streptosporangiales</taxon>
        <taxon>Thermomonosporaceae</taxon>
        <taxon>Actinomadura</taxon>
    </lineage>
</organism>
<keyword evidence="7" id="KW-1185">Reference proteome</keyword>
<feature type="transmembrane region" description="Helical" evidence="4">
    <location>
        <begin position="148"/>
        <end position="171"/>
    </location>
</feature>
<protein>
    <submittedName>
        <fullName evidence="6">Signal transduction histidine kinase</fullName>
    </submittedName>
</protein>
<keyword evidence="4" id="KW-0812">Transmembrane</keyword>
<feature type="transmembrane region" description="Helical" evidence="4">
    <location>
        <begin position="88"/>
        <end position="112"/>
    </location>
</feature>
<reference evidence="7" key="1">
    <citation type="submission" date="2017-06" db="EMBL/GenBank/DDBJ databases">
        <authorList>
            <person name="Varghese N."/>
            <person name="Submissions S."/>
        </authorList>
    </citation>
    <scope>NUCLEOTIDE SEQUENCE [LARGE SCALE GENOMIC DNA]</scope>
    <source>
        <strain evidence="7">DSM 44485</strain>
    </source>
</reference>
<dbReference type="AlphaFoldDB" id="A0A238WQ88"/>
<evidence type="ECO:0000256" key="4">
    <source>
        <dbReference type="SAM" id="Phobius"/>
    </source>
</evidence>
<dbReference type="InterPro" id="IPR011712">
    <property type="entry name" value="Sig_transdc_His_kin_sub3_dim/P"/>
</dbReference>
<dbReference type="GO" id="GO:0000155">
    <property type="term" value="F:phosphorelay sensor kinase activity"/>
    <property type="evidence" value="ECO:0007669"/>
    <property type="project" value="InterPro"/>
</dbReference>
<keyword evidence="2 6" id="KW-0418">Kinase</keyword>
<feature type="transmembrane region" description="Helical" evidence="4">
    <location>
        <begin position="445"/>
        <end position="468"/>
    </location>
</feature>
<accession>A0A238WQ88</accession>
<proteinExistence type="predicted"/>
<name>A0A238WQ88_9ACTN</name>
<dbReference type="CDD" id="cd16917">
    <property type="entry name" value="HATPase_UhpB-NarQ-NarX-like"/>
    <property type="match status" value="1"/>
</dbReference>
<evidence type="ECO:0000313" key="7">
    <source>
        <dbReference type="Proteomes" id="UP000198420"/>
    </source>
</evidence>
<evidence type="ECO:0000256" key="3">
    <source>
        <dbReference type="ARBA" id="ARBA00023012"/>
    </source>
</evidence>
<dbReference type="GO" id="GO:0016020">
    <property type="term" value="C:membrane"/>
    <property type="evidence" value="ECO:0007669"/>
    <property type="project" value="InterPro"/>
</dbReference>
<keyword evidence="1" id="KW-0808">Transferase</keyword>
<evidence type="ECO:0000259" key="5">
    <source>
        <dbReference type="Pfam" id="PF07730"/>
    </source>
</evidence>
<feature type="domain" description="Signal transduction histidine kinase subgroup 3 dimerisation and phosphoacceptor" evidence="5">
    <location>
        <begin position="555"/>
        <end position="615"/>
    </location>
</feature>
<dbReference type="Gene3D" id="6.10.250.2870">
    <property type="match status" value="1"/>
</dbReference>
<dbReference type="Gene3D" id="1.20.5.1930">
    <property type="match status" value="1"/>
</dbReference>
<keyword evidence="4" id="KW-0472">Membrane</keyword>
<dbReference type="OrthoDB" id="5241784at2"/>
<feature type="transmembrane region" description="Helical" evidence="4">
    <location>
        <begin position="488"/>
        <end position="507"/>
    </location>
</feature>
<feature type="transmembrane region" description="Helical" evidence="4">
    <location>
        <begin position="46"/>
        <end position="68"/>
    </location>
</feature>
<dbReference type="Pfam" id="PF07730">
    <property type="entry name" value="HisKA_3"/>
    <property type="match status" value="1"/>
</dbReference>
<gene>
    <name evidence="6" type="ORF">SAMN06265355_103151</name>
</gene>
<dbReference type="InterPro" id="IPR050482">
    <property type="entry name" value="Sensor_HK_TwoCompSys"/>
</dbReference>
<evidence type="ECO:0000313" key="6">
    <source>
        <dbReference type="EMBL" id="SNR48695.1"/>
    </source>
</evidence>